<gene>
    <name evidence="1" type="ORF">C6N75_05700</name>
</gene>
<evidence type="ECO:0000313" key="2">
    <source>
        <dbReference type="Proteomes" id="UP000239322"/>
    </source>
</evidence>
<accession>A0A2S9Q0G0</accession>
<dbReference type="Pfam" id="PF04978">
    <property type="entry name" value="MST"/>
    <property type="match status" value="1"/>
</dbReference>
<dbReference type="Gene3D" id="1.20.120.450">
    <property type="entry name" value="dinb family like domain"/>
    <property type="match status" value="1"/>
</dbReference>
<dbReference type="EMBL" id="PVLV01000075">
    <property type="protein sequence ID" value="PRH80161.1"/>
    <property type="molecule type" value="Genomic_DNA"/>
</dbReference>
<name>A0A2S9Q0G0_9ACTN</name>
<dbReference type="RefSeq" id="WP_105867742.1">
    <property type="nucleotide sequence ID" value="NZ_PVLV01000075.1"/>
</dbReference>
<dbReference type="SUPFAM" id="SSF109854">
    <property type="entry name" value="DinB/YfiT-like putative metalloenzymes"/>
    <property type="match status" value="1"/>
</dbReference>
<dbReference type="Proteomes" id="UP000239322">
    <property type="component" value="Unassembled WGS sequence"/>
</dbReference>
<protein>
    <recommendedName>
        <fullName evidence="3">DinB family protein</fullName>
    </recommendedName>
</protein>
<organism evidence="1 2">
    <name type="scientific">Streptomyces solincola</name>
    <dbReference type="NCBI Taxonomy" id="2100817"/>
    <lineage>
        <taxon>Bacteria</taxon>
        <taxon>Bacillati</taxon>
        <taxon>Actinomycetota</taxon>
        <taxon>Actinomycetes</taxon>
        <taxon>Kitasatosporales</taxon>
        <taxon>Streptomycetaceae</taxon>
        <taxon>Streptomyces</taxon>
    </lineage>
</organism>
<evidence type="ECO:0000313" key="1">
    <source>
        <dbReference type="EMBL" id="PRH80161.1"/>
    </source>
</evidence>
<sequence length="195" mass="20831">MTDATTPATGTPLDGERTDLLDALAAARAALVNTVRGLTDEQAGQSPTVSSLCLGGLVKHVTRVEGRWLTFATEGGKNIDYALPAGVTWADITSGTAREYPQWMIEHQAAFRMAPGETLAEVLRRYEETAARTAGIVAALPDLSASHTLPEAPWEEEPGGSWTVRRVLMHVIEETSQHAGHADILREALDGSTST</sequence>
<dbReference type="InterPro" id="IPR007061">
    <property type="entry name" value="MST-like"/>
</dbReference>
<evidence type="ECO:0008006" key="3">
    <source>
        <dbReference type="Google" id="ProtNLM"/>
    </source>
</evidence>
<reference evidence="1 2" key="1">
    <citation type="submission" date="2018-03" db="EMBL/GenBank/DDBJ databases">
        <title>Novel Streptomyces sp. from soil.</title>
        <authorList>
            <person name="Tan G.Y.A."/>
            <person name="Lee Z.Y."/>
        </authorList>
    </citation>
    <scope>NUCLEOTIDE SEQUENCE [LARGE SCALE GENOMIC DNA]</scope>
    <source>
        <strain evidence="1 2">ST5x</strain>
    </source>
</reference>
<keyword evidence="2" id="KW-1185">Reference proteome</keyword>
<comment type="caution">
    <text evidence="1">The sequence shown here is derived from an EMBL/GenBank/DDBJ whole genome shotgun (WGS) entry which is preliminary data.</text>
</comment>
<dbReference type="OrthoDB" id="4548523at2"/>
<dbReference type="AlphaFoldDB" id="A0A2S9Q0G0"/>
<proteinExistence type="predicted"/>
<dbReference type="InterPro" id="IPR034660">
    <property type="entry name" value="DinB/YfiT-like"/>
</dbReference>